<sequence length="77" mass="8812">MTRFLTLDDVAEELAISRSQAYALVRNGTLPAMKVGGRGQWRVERSRLEQWIDQAHADTHRFVTDHPFTGQLDDEAE</sequence>
<dbReference type="InterPro" id="IPR010093">
    <property type="entry name" value="SinI_DNA-bd"/>
</dbReference>
<protein>
    <submittedName>
        <fullName evidence="2">Unannotated protein</fullName>
    </submittedName>
</protein>
<dbReference type="SUPFAM" id="SSF46955">
    <property type="entry name" value="Putative DNA-binding domain"/>
    <property type="match status" value="1"/>
</dbReference>
<reference evidence="2" key="1">
    <citation type="submission" date="2020-05" db="EMBL/GenBank/DDBJ databases">
        <authorList>
            <person name="Chiriac C."/>
            <person name="Salcher M."/>
            <person name="Ghai R."/>
            <person name="Kavagutti S V."/>
        </authorList>
    </citation>
    <scope>NUCLEOTIDE SEQUENCE</scope>
</reference>
<dbReference type="AlphaFoldDB" id="A0A6J7FUB9"/>
<dbReference type="Pfam" id="PF12728">
    <property type="entry name" value="HTH_17"/>
    <property type="match status" value="1"/>
</dbReference>
<evidence type="ECO:0000313" key="2">
    <source>
        <dbReference type="EMBL" id="CAB4896360.1"/>
    </source>
</evidence>
<evidence type="ECO:0000259" key="1">
    <source>
        <dbReference type="Pfam" id="PF12728"/>
    </source>
</evidence>
<proteinExistence type="predicted"/>
<dbReference type="InterPro" id="IPR041657">
    <property type="entry name" value="HTH_17"/>
</dbReference>
<dbReference type="NCBIfam" id="TIGR01764">
    <property type="entry name" value="excise"/>
    <property type="match status" value="1"/>
</dbReference>
<gene>
    <name evidence="2" type="ORF">UFOPK3609_00038</name>
</gene>
<dbReference type="GO" id="GO:0003677">
    <property type="term" value="F:DNA binding"/>
    <property type="evidence" value="ECO:0007669"/>
    <property type="project" value="InterPro"/>
</dbReference>
<accession>A0A6J7FUB9</accession>
<dbReference type="EMBL" id="CAFBMQ010000001">
    <property type="protein sequence ID" value="CAB4896360.1"/>
    <property type="molecule type" value="Genomic_DNA"/>
</dbReference>
<feature type="domain" description="Helix-turn-helix" evidence="1">
    <location>
        <begin position="4"/>
        <end position="54"/>
    </location>
</feature>
<name>A0A6J7FUB9_9ZZZZ</name>
<organism evidence="2">
    <name type="scientific">freshwater metagenome</name>
    <dbReference type="NCBI Taxonomy" id="449393"/>
    <lineage>
        <taxon>unclassified sequences</taxon>
        <taxon>metagenomes</taxon>
        <taxon>ecological metagenomes</taxon>
    </lineage>
</organism>
<dbReference type="InterPro" id="IPR009061">
    <property type="entry name" value="DNA-bd_dom_put_sf"/>
</dbReference>